<dbReference type="EMBL" id="KK583403">
    <property type="protein sequence ID" value="KDO18706.1"/>
    <property type="molecule type" value="Genomic_DNA"/>
</dbReference>
<evidence type="ECO:0000313" key="2">
    <source>
        <dbReference type="EMBL" id="KDO18706.1"/>
    </source>
</evidence>
<name>A0A067BWQ3_SAPPC</name>
<dbReference type="AlphaFoldDB" id="A0A067BWQ3"/>
<gene>
    <name evidence="2" type="ORF">SPRG_15987</name>
</gene>
<protein>
    <submittedName>
        <fullName evidence="2">Uncharacterized protein</fullName>
    </submittedName>
</protein>
<organism evidence="2 3">
    <name type="scientific">Saprolegnia parasitica (strain CBS 223.65)</name>
    <dbReference type="NCBI Taxonomy" id="695850"/>
    <lineage>
        <taxon>Eukaryota</taxon>
        <taxon>Sar</taxon>
        <taxon>Stramenopiles</taxon>
        <taxon>Oomycota</taxon>
        <taxon>Saprolegniomycetes</taxon>
        <taxon>Saprolegniales</taxon>
        <taxon>Saprolegniaceae</taxon>
        <taxon>Saprolegnia</taxon>
    </lineage>
</organism>
<dbReference type="VEuPathDB" id="FungiDB:SPRG_15987"/>
<proteinExistence type="predicted"/>
<dbReference type="RefSeq" id="XP_012210583.1">
    <property type="nucleotide sequence ID" value="XM_012355193.1"/>
</dbReference>
<dbReference type="Proteomes" id="UP000030745">
    <property type="component" value="Unassembled WGS sequence"/>
</dbReference>
<feature type="compositionally biased region" description="Basic residues" evidence="1">
    <location>
        <begin position="234"/>
        <end position="253"/>
    </location>
</feature>
<feature type="region of interest" description="Disordered" evidence="1">
    <location>
        <begin position="217"/>
        <end position="303"/>
    </location>
</feature>
<accession>A0A067BWQ3</accession>
<evidence type="ECO:0000256" key="1">
    <source>
        <dbReference type="SAM" id="MobiDB-lite"/>
    </source>
</evidence>
<dbReference type="OMA" id="QLEIDAW"/>
<reference evidence="2 3" key="1">
    <citation type="journal article" date="2013" name="PLoS Genet.">
        <title>Distinctive expansion of potential virulence genes in the genome of the oomycete fish pathogen Saprolegnia parasitica.</title>
        <authorList>
            <person name="Jiang R.H."/>
            <person name="de Bruijn I."/>
            <person name="Haas B.J."/>
            <person name="Belmonte R."/>
            <person name="Lobach L."/>
            <person name="Christie J."/>
            <person name="van den Ackerveken G."/>
            <person name="Bottin A."/>
            <person name="Bulone V."/>
            <person name="Diaz-Moreno S.M."/>
            <person name="Dumas B."/>
            <person name="Fan L."/>
            <person name="Gaulin E."/>
            <person name="Govers F."/>
            <person name="Grenville-Briggs L.J."/>
            <person name="Horner N.R."/>
            <person name="Levin J.Z."/>
            <person name="Mammella M."/>
            <person name="Meijer H.J."/>
            <person name="Morris P."/>
            <person name="Nusbaum C."/>
            <person name="Oome S."/>
            <person name="Phillips A.J."/>
            <person name="van Rooyen D."/>
            <person name="Rzeszutek E."/>
            <person name="Saraiva M."/>
            <person name="Secombes C.J."/>
            <person name="Seidl M.F."/>
            <person name="Snel B."/>
            <person name="Stassen J.H."/>
            <person name="Sykes S."/>
            <person name="Tripathy S."/>
            <person name="van den Berg H."/>
            <person name="Vega-Arreguin J.C."/>
            <person name="Wawra S."/>
            <person name="Young S.K."/>
            <person name="Zeng Q."/>
            <person name="Dieguez-Uribeondo J."/>
            <person name="Russ C."/>
            <person name="Tyler B.M."/>
            <person name="van West P."/>
        </authorList>
    </citation>
    <scope>NUCLEOTIDE SEQUENCE [LARGE SCALE GENOMIC DNA]</scope>
    <source>
        <strain evidence="2 3">CBS 223.65</strain>
    </source>
</reference>
<dbReference type="GeneID" id="24137656"/>
<dbReference type="KEGG" id="spar:SPRG_15987"/>
<evidence type="ECO:0000313" key="3">
    <source>
        <dbReference type="Proteomes" id="UP000030745"/>
    </source>
</evidence>
<dbReference type="OrthoDB" id="10410900at2759"/>
<sequence>MREATHGEFDPTNLECAIHKLVVSESLAHLTPLGWWLRADALYLERLKISPPLLAAFFHVDFGPRRLSLMHFKLCEQPEIDAWLNALRASPRQGLPVPPTPSSIADIRSALTGLTTVVDHFCSEALQGLVRVAEYAVSYLAREHSDIVATDLPALVRFLDTTLRGFRVAVIGDVVATPTTTQHEAVHKELLVGSFGLQRFISNLLLQHTFSLAHETGQAHATEPASEPTSTKPLKTKSTKKKATAMVRKRRPTTKLAKTPAKTPVKPATNPTKQQRGRIVVVVDNAQGQKRRGRCRRSTMAQS</sequence>
<feature type="compositionally biased region" description="Low complexity" evidence="1">
    <location>
        <begin position="254"/>
        <end position="273"/>
    </location>
</feature>
<keyword evidence="3" id="KW-1185">Reference proteome</keyword>